<organism evidence="2 3">
    <name type="scientific">Paenibacillus amylolyticus</name>
    <dbReference type="NCBI Taxonomy" id="1451"/>
    <lineage>
        <taxon>Bacteria</taxon>
        <taxon>Bacillati</taxon>
        <taxon>Bacillota</taxon>
        <taxon>Bacilli</taxon>
        <taxon>Bacillales</taxon>
        <taxon>Paenibacillaceae</taxon>
        <taxon>Paenibacillus</taxon>
    </lineage>
</organism>
<proteinExistence type="predicted"/>
<accession>A0A5M9WZS1</accession>
<dbReference type="EMBL" id="RIAS01000019">
    <property type="protein sequence ID" value="KAA8787180.1"/>
    <property type="molecule type" value="Genomic_DNA"/>
</dbReference>
<keyword evidence="1" id="KW-0812">Transmembrane</keyword>
<name>A0A5M9WZS1_PAEAM</name>
<evidence type="ECO:0000256" key="1">
    <source>
        <dbReference type="SAM" id="Phobius"/>
    </source>
</evidence>
<dbReference type="RefSeq" id="WP_123066859.1">
    <property type="nucleotide sequence ID" value="NZ_RIAS01000019.1"/>
</dbReference>
<dbReference type="Proteomes" id="UP000323664">
    <property type="component" value="Unassembled WGS sequence"/>
</dbReference>
<dbReference type="AlphaFoldDB" id="A0A5M9WZS1"/>
<reference evidence="2 3" key="1">
    <citation type="journal article" date="2019" name="J. Ind. Microbiol. Biotechnol.">
        <title>Paenibacillus amylolyticus 27C64 has a diverse set of carbohydrate-active enzymes and complete pectin deconstruction system.</title>
        <authorList>
            <person name="Keggi C."/>
            <person name="Doran-Peterson J."/>
        </authorList>
    </citation>
    <scope>NUCLEOTIDE SEQUENCE [LARGE SCALE GENOMIC DNA]</scope>
    <source>
        <strain evidence="2 3">27C64</strain>
    </source>
</reference>
<keyword evidence="1" id="KW-0472">Membrane</keyword>
<sequence>MIIMAVLLISTGLMFLVYPQSTAGAADQQIKNRRSAARWVGAALIVMSCFFLLMGTMQLFDESSHYIGH</sequence>
<evidence type="ECO:0000313" key="2">
    <source>
        <dbReference type="EMBL" id="KAA8787180.1"/>
    </source>
</evidence>
<protein>
    <submittedName>
        <fullName evidence="2">Uncharacterized protein</fullName>
    </submittedName>
</protein>
<comment type="caution">
    <text evidence="2">The sequence shown here is derived from an EMBL/GenBank/DDBJ whole genome shotgun (WGS) entry which is preliminary data.</text>
</comment>
<dbReference type="OrthoDB" id="2655815at2"/>
<feature type="transmembrane region" description="Helical" evidence="1">
    <location>
        <begin position="35"/>
        <end position="54"/>
    </location>
</feature>
<keyword evidence="1" id="KW-1133">Transmembrane helix</keyword>
<gene>
    <name evidence="2" type="ORF">EC604_25440</name>
</gene>
<evidence type="ECO:0000313" key="3">
    <source>
        <dbReference type="Proteomes" id="UP000323664"/>
    </source>
</evidence>